<dbReference type="GO" id="GO:0031573">
    <property type="term" value="P:mitotic intra-S DNA damage checkpoint signaling"/>
    <property type="evidence" value="ECO:0007669"/>
    <property type="project" value="TreeGrafter"/>
</dbReference>
<evidence type="ECO:0000256" key="7">
    <source>
        <dbReference type="ARBA" id="ARBA00022723"/>
    </source>
</evidence>
<evidence type="ECO:0000313" key="19">
    <source>
        <dbReference type="Proteomes" id="UP000887540"/>
    </source>
</evidence>
<keyword evidence="8 17" id="KW-0255">Endonuclease</keyword>
<dbReference type="SMART" id="SM01347">
    <property type="entry name" value="Mre11_DNA_bind"/>
    <property type="match status" value="1"/>
</dbReference>
<dbReference type="GO" id="GO:0030145">
    <property type="term" value="F:manganese ion binding"/>
    <property type="evidence" value="ECO:0007669"/>
    <property type="project" value="InterPro"/>
</dbReference>
<evidence type="ECO:0000259" key="18">
    <source>
        <dbReference type="SMART" id="SM01347"/>
    </source>
</evidence>
<dbReference type="PIRSF" id="PIRSF000882">
    <property type="entry name" value="DSB_repair_MRE11"/>
    <property type="match status" value="1"/>
</dbReference>
<dbReference type="Proteomes" id="UP000887540">
    <property type="component" value="Unplaced"/>
</dbReference>
<evidence type="ECO:0000256" key="11">
    <source>
        <dbReference type="ARBA" id="ARBA00022839"/>
    </source>
</evidence>
<keyword evidence="11 17" id="KW-0269">Exonuclease</keyword>
<feature type="active site" description="Proton donor" evidence="16">
    <location>
        <position position="123"/>
    </location>
</feature>
<evidence type="ECO:0000256" key="4">
    <source>
        <dbReference type="ARBA" id="ARBA00009028"/>
    </source>
</evidence>
<keyword evidence="15 17" id="KW-0469">Meiosis</keyword>
<name>A0A914CAC5_9BILA</name>
<evidence type="ECO:0000256" key="9">
    <source>
        <dbReference type="ARBA" id="ARBA00022763"/>
    </source>
</evidence>
<dbReference type="NCBIfam" id="TIGR00583">
    <property type="entry name" value="mre11"/>
    <property type="match status" value="1"/>
</dbReference>
<evidence type="ECO:0000256" key="2">
    <source>
        <dbReference type="ARBA" id="ARBA00004123"/>
    </source>
</evidence>
<keyword evidence="6 17" id="KW-0540">Nuclease</keyword>
<reference evidence="20" key="1">
    <citation type="submission" date="2022-11" db="UniProtKB">
        <authorList>
            <consortium name="WormBaseParasite"/>
        </authorList>
    </citation>
    <scope>IDENTIFICATION</scope>
</reference>
<dbReference type="GO" id="GO:0042138">
    <property type="term" value="P:meiotic DNA double-strand break formation"/>
    <property type="evidence" value="ECO:0007669"/>
    <property type="project" value="TreeGrafter"/>
</dbReference>
<dbReference type="AlphaFoldDB" id="A0A914CAC5"/>
<dbReference type="InterPro" id="IPR007281">
    <property type="entry name" value="Mre11_DNA-bd"/>
</dbReference>
<evidence type="ECO:0000256" key="15">
    <source>
        <dbReference type="ARBA" id="ARBA00023254"/>
    </source>
</evidence>
<keyword evidence="19" id="KW-1185">Reference proteome</keyword>
<evidence type="ECO:0000313" key="20">
    <source>
        <dbReference type="WBParaSite" id="ACRNAN_Path_715.g2694.t1"/>
    </source>
</evidence>
<comment type="subcellular location">
    <subcellularLocation>
        <location evidence="3">Chromosome</location>
    </subcellularLocation>
    <subcellularLocation>
        <location evidence="2">Nucleus</location>
    </subcellularLocation>
</comment>
<dbReference type="InterPro" id="IPR029052">
    <property type="entry name" value="Metallo-depent_PP-like"/>
</dbReference>
<dbReference type="GO" id="GO:0097552">
    <property type="term" value="P:mitochondrial double-strand break repair via homologous recombination"/>
    <property type="evidence" value="ECO:0007669"/>
    <property type="project" value="TreeGrafter"/>
</dbReference>
<keyword evidence="10 17" id="KW-0378">Hydrolase</keyword>
<evidence type="ECO:0000256" key="14">
    <source>
        <dbReference type="ARBA" id="ARBA00023242"/>
    </source>
</evidence>
<evidence type="ECO:0000256" key="13">
    <source>
        <dbReference type="ARBA" id="ARBA00023211"/>
    </source>
</evidence>
<dbReference type="InterPro" id="IPR041796">
    <property type="entry name" value="Mre11_N"/>
</dbReference>
<keyword evidence="14 17" id="KW-0539">Nucleus</keyword>
<comment type="cofactor">
    <cofactor evidence="1">
        <name>Mn(2+)</name>
        <dbReference type="ChEBI" id="CHEBI:29035"/>
    </cofactor>
</comment>
<feature type="domain" description="Mre11 DNA-binding" evidence="18">
    <location>
        <begin position="296"/>
        <end position="461"/>
    </location>
</feature>
<proteinExistence type="inferred from homology"/>
<keyword evidence="5" id="KW-0158">Chromosome</keyword>
<evidence type="ECO:0000256" key="8">
    <source>
        <dbReference type="ARBA" id="ARBA00022759"/>
    </source>
</evidence>
<dbReference type="Pfam" id="PF00149">
    <property type="entry name" value="Metallophos"/>
    <property type="match status" value="1"/>
</dbReference>
<evidence type="ECO:0000256" key="6">
    <source>
        <dbReference type="ARBA" id="ARBA00022722"/>
    </source>
</evidence>
<keyword evidence="9 17" id="KW-0227">DNA damage</keyword>
<evidence type="ECO:0000256" key="17">
    <source>
        <dbReference type="RuleBase" id="RU003447"/>
    </source>
</evidence>
<comment type="similarity">
    <text evidence="4 17">Belongs to the MRE11/RAD32 family.</text>
</comment>
<dbReference type="PANTHER" id="PTHR10139:SF1">
    <property type="entry name" value="DOUBLE-STRAND BREAK REPAIR PROTEIN MRE11"/>
    <property type="match status" value="1"/>
</dbReference>
<dbReference type="GO" id="GO:0035861">
    <property type="term" value="C:site of double-strand break"/>
    <property type="evidence" value="ECO:0007669"/>
    <property type="project" value="TreeGrafter"/>
</dbReference>
<sequence>MSLSTVKILVASDIHAGYGELKQPNIRNDSFEAFREVLKYGIEHEVDFVLLGGDLFHENNPSRETQLEVVRSIRKYCFNNKDVPIEFVSDPSVNFQHSSFSTVNYEDPNINVGMPIFTIHGNHDDLSGKGLTSLDLLHEAGLVNLFGKFNDVDKIEVSPILLRKRETKIALYGISSQRDDRLCRAFMQENVKFLRPTDDPDSWFNILVLHQNRPRRSTSRTTGSYLPVKYIPAFMDLVIWGHEHESIIEPQYFAPNDSGDGFYIIQPGSTVATSLSKEETVPKHCAIISVREDRKFQSKPIRLATPRQIFVEELILDNPPRKLPKTTVRQPNMLDEEIISKKIEEILTEAKNSRGPRQPPLPLVRLKVVYSGAWLNIPPINGRKFGMRYSDRVANPLDMISVRTIRPEKPRDDLDGPISDRAKEECANIDDMINKYFSTCDIKHKMDVLTDALMTRSLKEYANVDTTYVAADKMFLQSVKNQINVMTDKLKSLDDFAAENVDEEKLEKDILKAIHVMKKARAIPAVNGAQNGAGDAQVNLNLVKNENDDEMID</sequence>
<dbReference type="InterPro" id="IPR003701">
    <property type="entry name" value="Mre11"/>
</dbReference>
<keyword evidence="7" id="KW-0479">Metal-binding</keyword>
<protein>
    <submittedName>
        <fullName evidence="20">Mre11 DNA-binding domain-containing protein</fullName>
    </submittedName>
</protein>
<dbReference type="Gene3D" id="3.60.21.10">
    <property type="match status" value="1"/>
</dbReference>
<dbReference type="InterPro" id="IPR038487">
    <property type="entry name" value="Mre11_capping_dom"/>
</dbReference>
<keyword evidence="13 17" id="KW-0464">Manganese</keyword>
<dbReference type="Pfam" id="PF04152">
    <property type="entry name" value="Mre11_DNA_bind"/>
    <property type="match status" value="1"/>
</dbReference>
<evidence type="ECO:0000256" key="1">
    <source>
        <dbReference type="ARBA" id="ARBA00001936"/>
    </source>
</evidence>
<dbReference type="FunFam" id="3.60.21.10:FF:000011">
    <property type="entry name" value="Double-strand break repair protein"/>
    <property type="match status" value="1"/>
</dbReference>
<organism evidence="19 20">
    <name type="scientific">Acrobeloides nanus</name>
    <dbReference type="NCBI Taxonomy" id="290746"/>
    <lineage>
        <taxon>Eukaryota</taxon>
        <taxon>Metazoa</taxon>
        <taxon>Ecdysozoa</taxon>
        <taxon>Nematoda</taxon>
        <taxon>Chromadorea</taxon>
        <taxon>Rhabditida</taxon>
        <taxon>Tylenchina</taxon>
        <taxon>Cephalobomorpha</taxon>
        <taxon>Cephaloboidea</taxon>
        <taxon>Cephalobidae</taxon>
        <taxon>Acrobeloides</taxon>
    </lineage>
</organism>
<dbReference type="GO" id="GO:0000724">
    <property type="term" value="P:double-strand break repair via homologous recombination"/>
    <property type="evidence" value="ECO:0007669"/>
    <property type="project" value="TreeGrafter"/>
</dbReference>
<dbReference type="GO" id="GO:0000014">
    <property type="term" value="F:single-stranded DNA endodeoxyribonuclease activity"/>
    <property type="evidence" value="ECO:0007669"/>
    <property type="project" value="TreeGrafter"/>
</dbReference>
<dbReference type="GO" id="GO:0030870">
    <property type="term" value="C:Mre11 complex"/>
    <property type="evidence" value="ECO:0007669"/>
    <property type="project" value="InterPro"/>
</dbReference>
<dbReference type="WBParaSite" id="ACRNAN_Path_715.g2694.t1">
    <property type="protein sequence ID" value="ACRNAN_Path_715.g2694.t1"/>
    <property type="gene ID" value="ACRNAN_Path_715.g2694"/>
</dbReference>
<dbReference type="PANTHER" id="PTHR10139">
    <property type="entry name" value="DOUBLE-STRAND BREAK REPAIR PROTEIN MRE11"/>
    <property type="match status" value="1"/>
</dbReference>
<dbReference type="GO" id="GO:0007095">
    <property type="term" value="P:mitotic G2 DNA damage checkpoint signaling"/>
    <property type="evidence" value="ECO:0007669"/>
    <property type="project" value="TreeGrafter"/>
</dbReference>
<dbReference type="GO" id="GO:0000723">
    <property type="term" value="P:telomere maintenance"/>
    <property type="evidence" value="ECO:0007669"/>
    <property type="project" value="TreeGrafter"/>
</dbReference>
<evidence type="ECO:0000256" key="16">
    <source>
        <dbReference type="PIRSR" id="PIRSR000882-1"/>
    </source>
</evidence>
<dbReference type="GO" id="GO:0008296">
    <property type="term" value="F:3'-5'-DNA exonuclease activity"/>
    <property type="evidence" value="ECO:0007669"/>
    <property type="project" value="InterPro"/>
</dbReference>
<evidence type="ECO:0000256" key="12">
    <source>
        <dbReference type="ARBA" id="ARBA00023204"/>
    </source>
</evidence>
<dbReference type="GO" id="GO:0006303">
    <property type="term" value="P:double-strand break repair via nonhomologous end joining"/>
    <property type="evidence" value="ECO:0007669"/>
    <property type="project" value="TreeGrafter"/>
</dbReference>
<evidence type="ECO:0000256" key="10">
    <source>
        <dbReference type="ARBA" id="ARBA00022801"/>
    </source>
</evidence>
<dbReference type="Gene3D" id="3.30.110.110">
    <property type="entry name" value="Mre11, capping domain"/>
    <property type="match status" value="1"/>
</dbReference>
<dbReference type="InterPro" id="IPR004843">
    <property type="entry name" value="Calcineurin-like_PHP"/>
</dbReference>
<keyword evidence="12 17" id="KW-0234">DNA repair</keyword>
<accession>A0A914CAC5</accession>
<dbReference type="SUPFAM" id="SSF56300">
    <property type="entry name" value="Metallo-dependent phosphatases"/>
    <property type="match status" value="1"/>
</dbReference>
<dbReference type="CDD" id="cd00840">
    <property type="entry name" value="MPP_Mre11_N"/>
    <property type="match status" value="1"/>
</dbReference>
<evidence type="ECO:0000256" key="5">
    <source>
        <dbReference type="ARBA" id="ARBA00022454"/>
    </source>
</evidence>
<evidence type="ECO:0000256" key="3">
    <source>
        <dbReference type="ARBA" id="ARBA00004286"/>
    </source>
</evidence>